<evidence type="ECO:0008006" key="3">
    <source>
        <dbReference type="Google" id="ProtNLM"/>
    </source>
</evidence>
<gene>
    <name evidence="1" type="ORF">CEXT_808821</name>
</gene>
<organism evidence="1 2">
    <name type="scientific">Caerostris extrusa</name>
    <name type="common">Bark spider</name>
    <name type="synonym">Caerostris bankana</name>
    <dbReference type="NCBI Taxonomy" id="172846"/>
    <lineage>
        <taxon>Eukaryota</taxon>
        <taxon>Metazoa</taxon>
        <taxon>Ecdysozoa</taxon>
        <taxon>Arthropoda</taxon>
        <taxon>Chelicerata</taxon>
        <taxon>Arachnida</taxon>
        <taxon>Araneae</taxon>
        <taxon>Araneomorphae</taxon>
        <taxon>Entelegynae</taxon>
        <taxon>Araneoidea</taxon>
        <taxon>Araneidae</taxon>
        <taxon>Caerostris</taxon>
    </lineage>
</organism>
<keyword evidence="2" id="KW-1185">Reference proteome</keyword>
<feature type="non-terminal residue" evidence="1">
    <location>
        <position position="1"/>
    </location>
</feature>
<evidence type="ECO:0000313" key="2">
    <source>
        <dbReference type="Proteomes" id="UP001054945"/>
    </source>
</evidence>
<comment type="caution">
    <text evidence="1">The sequence shown here is derived from an EMBL/GenBank/DDBJ whole genome shotgun (WGS) entry which is preliminary data.</text>
</comment>
<name>A0AAV4WX64_CAEEX</name>
<accession>A0AAV4WX64</accession>
<dbReference type="EMBL" id="BPLR01016947">
    <property type="protein sequence ID" value="GIY87502.1"/>
    <property type="molecule type" value="Genomic_DNA"/>
</dbReference>
<protein>
    <recommendedName>
        <fullName evidence="3">Maturase K</fullName>
    </recommendedName>
</protein>
<dbReference type="AlphaFoldDB" id="A0AAV4WX64"/>
<sequence length="70" mass="8169">SLFSHFFDHNRSRTLSVRRTFGSEQRGNETLMTNPSHFSRKIEDWKPNVRLISSIIRSSCVLYELHAATC</sequence>
<evidence type="ECO:0000313" key="1">
    <source>
        <dbReference type="EMBL" id="GIY87502.1"/>
    </source>
</evidence>
<dbReference type="Proteomes" id="UP001054945">
    <property type="component" value="Unassembled WGS sequence"/>
</dbReference>
<reference evidence="1 2" key="1">
    <citation type="submission" date="2021-06" db="EMBL/GenBank/DDBJ databases">
        <title>Caerostris extrusa draft genome.</title>
        <authorList>
            <person name="Kono N."/>
            <person name="Arakawa K."/>
        </authorList>
    </citation>
    <scope>NUCLEOTIDE SEQUENCE [LARGE SCALE GENOMIC DNA]</scope>
</reference>
<proteinExistence type="predicted"/>